<dbReference type="OrthoDB" id="580767at2"/>
<dbReference type="PANTHER" id="PTHR46082">
    <property type="entry name" value="ATP/GTP-BINDING PROTEIN-RELATED"/>
    <property type="match status" value="1"/>
</dbReference>
<proteinExistence type="predicted"/>
<dbReference type="NCBIfam" id="NF047398">
    <property type="entry name" value="AAA_KGGVGR"/>
    <property type="match status" value="1"/>
</dbReference>
<keyword evidence="3" id="KW-0282">Flagellum</keyword>
<dbReference type="InterPro" id="IPR053137">
    <property type="entry name" value="NLR-like"/>
</dbReference>
<evidence type="ECO:0000259" key="1">
    <source>
        <dbReference type="Pfam" id="PF00931"/>
    </source>
</evidence>
<dbReference type="EMBL" id="LT607412">
    <property type="protein sequence ID" value="SCE74533.1"/>
    <property type="molecule type" value="Genomic_DNA"/>
</dbReference>
<dbReference type="GO" id="GO:0043531">
    <property type="term" value="F:ADP binding"/>
    <property type="evidence" value="ECO:0007669"/>
    <property type="project" value="InterPro"/>
</dbReference>
<keyword evidence="3" id="KW-0966">Cell projection</keyword>
<evidence type="ECO:0000313" key="3">
    <source>
        <dbReference type="EMBL" id="SCE74533.1"/>
    </source>
</evidence>
<sequence length="1289" mass="141306">MSNDRDGQVVTFYSFKGGTGRTMALANVAWILAASGRRVLVADWDLESPGLHRFFHPFLDAEAIQGTSGVIDLIRDYEWETTRADDRPERWMEQYARVGRHAFSLRWNFPDGGGLDFLSAGRQNSDYAVSVSGLDWDNFYNRLGGAQFFEALRADMKRQYDFTLIDSRTGLSDVADICTLHLPDTLVDCFTLSDQGIDGAARVAHSVRDRYRRRDIRVLPVPMRVDPAEKERAEAGRLLAMRRFAGLPTGMTEAERRRYWAAVEVPYRPFYAYEETLATFGDAPGSPTSLLAAFETLTGILTDGAVTALPVMDESVRERGKARFRRRTEAIDDQIVLRCAPEDAIWAEWLERVLTAAGMRVVDAASAVGSAGTPAPRTLTVVSPAYVATPSGGLPARDTSTGSTALAVYVADLRPLAEFPAQSSTNLVNVSAATAVERVLRLVGRPVPAAADGPAGGGARYPGAEPLIFNAPNRNARFTGREDDLAQLRRQLQSGGSAVVLPVALQGMGGVGKTQVALEYVHRFKAAYDVVWWIVADPPQFVDTALADLASRLGIAAGPTLPDTVRSVLQVLGRGEPYERWLVVLDNAEELDQIEPFLPQGPGHVLLTSRNRAWGDRANPIQVDVFDRTESVAHLAQRVPTISAEEADRVAEALGDLPIAVAAAGAWLADTGTSVADYLRQIERHGPSALSVAATWDLSLNRLRDQAPAAYRLLQLCSVLAPEIALDLIYSDEMASALVPFDPSVSERLVRGALIQQINRLALLKLDVQGGRVQVHRLLQAVVRDRMTDDEIVTARHQVHLVLAASRPRGDVDDPTTWPRLRMLWPHLEVSEAVACPDESVCQLLIDRVRYLWQRGGLEQADGFSQRVDDTWSARLRDLDDEGAATALGRQLLHLRFNRANILRSLGRFEESRDLDEAVLAEQRRLLGNLHPHSLMTAGSLAGDLRALGRYAEALERDRSTYASWLQVFGEDHPRTLSAANNLAVSYRLVGDYRSARRWDDEVHQRRRLVLGPTNPYTLISAVRLGSDLREAGEYERSATLLRTVYDAYCEVLGPDDGLSLGAQVNLAVSLRSAGRAGEAAPMFETAYRKLEERFGPDNPDTVACRSSRAANLLSVDDAARALAEMIAVSRAYEEELRLGPTHPHTLATLSNISAAERAVGRRSAALASATRAVGELRKVLGPEHPHTLAAEVNQAVCLAEEGEWMPARDRLRETADRLSGVIGADHPDTLRCLGDLALVSRHAGDGAPAEAVTAVADRLAEVLGQEHPTVQTLRERRFVVRVIDPHPF</sequence>
<dbReference type="Pfam" id="PF13374">
    <property type="entry name" value="TPR_10"/>
    <property type="match status" value="4"/>
</dbReference>
<dbReference type="InterPro" id="IPR002586">
    <property type="entry name" value="CobQ/CobB/MinD/ParA_Nub-bd_dom"/>
</dbReference>
<dbReference type="Gene3D" id="3.40.50.300">
    <property type="entry name" value="P-loop containing nucleotide triphosphate hydrolases"/>
    <property type="match status" value="2"/>
</dbReference>
<evidence type="ECO:0000259" key="2">
    <source>
        <dbReference type="Pfam" id="PF01656"/>
    </source>
</evidence>
<protein>
    <submittedName>
        <fullName evidence="3">MinD-like ATPase involved in chromosome partitioning or flagellar assembly</fullName>
    </submittedName>
</protein>
<dbReference type="Pfam" id="PF00931">
    <property type="entry name" value="NB-ARC"/>
    <property type="match status" value="1"/>
</dbReference>
<dbReference type="PANTHER" id="PTHR46082:SF6">
    <property type="entry name" value="AAA+ ATPASE DOMAIN-CONTAINING PROTEIN-RELATED"/>
    <property type="match status" value="1"/>
</dbReference>
<dbReference type="SUPFAM" id="SSF52540">
    <property type="entry name" value="P-loop containing nucleoside triphosphate hydrolases"/>
    <property type="match status" value="2"/>
</dbReference>
<dbReference type="NCBIfam" id="NF040586">
    <property type="entry name" value="FxSxx_TPR"/>
    <property type="match status" value="1"/>
</dbReference>
<reference evidence="4" key="1">
    <citation type="submission" date="2016-06" db="EMBL/GenBank/DDBJ databases">
        <authorList>
            <person name="Varghese N."/>
            <person name="Submissions Spin"/>
        </authorList>
    </citation>
    <scope>NUCLEOTIDE SEQUENCE [LARGE SCALE GENOMIC DNA]</scope>
    <source>
        <strain evidence="4">DSM 44875</strain>
    </source>
</reference>
<dbReference type="InterPro" id="IPR027417">
    <property type="entry name" value="P-loop_NTPase"/>
</dbReference>
<feature type="domain" description="NB-ARC" evidence="1">
    <location>
        <begin position="482"/>
        <end position="626"/>
    </location>
</feature>
<evidence type="ECO:0000313" key="4">
    <source>
        <dbReference type="Proteomes" id="UP000198243"/>
    </source>
</evidence>
<dbReference type="InterPro" id="IPR011990">
    <property type="entry name" value="TPR-like_helical_dom_sf"/>
</dbReference>
<accession>A0A1C4US38</accession>
<dbReference type="RefSeq" id="WP_089017147.1">
    <property type="nucleotide sequence ID" value="NZ_LT607412.1"/>
</dbReference>
<dbReference type="InterPro" id="IPR002182">
    <property type="entry name" value="NB-ARC"/>
</dbReference>
<keyword evidence="3" id="KW-0969">Cilium</keyword>
<dbReference type="Pfam" id="PF01656">
    <property type="entry name" value="CbiA"/>
    <property type="match status" value="1"/>
</dbReference>
<name>A0A1C4US38_9ACTN</name>
<dbReference type="SUPFAM" id="SSF48452">
    <property type="entry name" value="TPR-like"/>
    <property type="match status" value="3"/>
</dbReference>
<dbReference type="Proteomes" id="UP000198243">
    <property type="component" value="Chromosome I"/>
</dbReference>
<keyword evidence="4" id="KW-1185">Reference proteome</keyword>
<feature type="domain" description="CobQ/CobB/MinD/ParA nucleotide binding" evidence="2">
    <location>
        <begin position="11"/>
        <end position="214"/>
    </location>
</feature>
<gene>
    <name evidence="3" type="ORF">GA0070607_1058</name>
</gene>
<organism evidence="3 4">
    <name type="scientific">Micromonospora coriariae</name>
    <dbReference type="NCBI Taxonomy" id="285665"/>
    <lineage>
        <taxon>Bacteria</taxon>
        <taxon>Bacillati</taxon>
        <taxon>Actinomycetota</taxon>
        <taxon>Actinomycetes</taxon>
        <taxon>Micromonosporales</taxon>
        <taxon>Micromonosporaceae</taxon>
        <taxon>Micromonospora</taxon>
    </lineage>
</organism>
<dbReference type="Pfam" id="PF13424">
    <property type="entry name" value="TPR_12"/>
    <property type="match status" value="1"/>
</dbReference>
<dbReference type="Gene3D" id="1.25.40.10">
    <property type="entry name" value="Tetratricopeptide repeat domain"/>
    <property type="match status" value="2"/>
</dbReference>